<evidence type="ECO:0000259" key="6">
    <source>
        <dbReference type="PROSITE" id="PS51883"/>
    </source>
</evidence>
<dbReference type="GO" id="GO:0005739">
    <property type="term" value="C:mitochondrion"/>
    <property type="evidence" value="ECO:0007669"/>
    <property type="project" value="TreeGrafter"/>
</dbReference>
<feature type="domain" description="Obg" evidence="6">
    <location>
        <begin position="1"/>
        <end position="52"/>
    </location>
</feature>
<evidence type="ECO:0000256" key="3">
    <source>
        <dbReference type="ARBA" id="ARBA00023134"/>
    </source>
</evidence>
<dbReference type="InterPro" id="IPR015349">
    <property type="entry name" value="OCT_dom"/>
</dbReference>
<accession>A0A7S1FY25</accession>
<dbReference type="GO" id="GO:0042254">
    <property type="term" value="P:ribosome biogenesis"/>
    <property type="evidence" value="ECO:0007669"/>
    <property type="project" value="UniProtKB-UniRule"/>
</dbReference>
<dbReference type="InterPro" id="IPR045086">
    <property type="entry name" value="OBG_GTPase"/>
</dbReference>
<keyword evidence="3" id="KW-0342">GTP-binding</keyword>
<proteinExistence type="predicted"/>
<dbReference type="PANTHER" id="PTHR11702:SF44">
    <property type="entry name" value="GTP-BINDING PROTEIN OBGC, CHLOROPLASTIC"/>
    <property type="match status" value="1"/>
</dbReference>
<reference evidence="7" key="1">
    <citation type="submission" date="2021-01" db="EMBL/GenBank/DDBJ databases">
        <authorList>
            <person name="Corre E."/>
            <person name="Pelletier E."/>
            <person name="Niang G."/>
            <person name="Scheremetjew M."/>
            <person name="Finn R."/>
            <person name="Kale V."/>
            <person name="Holt S."/>
            <person name="Cochrane G."/>
            <person name="Meng A."/>
            <person name="Brown T."/>
            <person name="Cohen L."/>
        </authorList>
    </citation>
    <scope>NUCLEOTIDE SEQUENCE</scope>
    <source>
        <strain evidence="7">308</strain>
    </source>
</reference>
<dbReference type="InterPro" id="IPR036726">
    <property type="entry name" value="GTP1_OBG_dom_sf"/>
</dbReference>
<evidence type="ECO:0000256" key="1">
    <source>
        <dbReference type="ARBA" id="ARBA00001946"/>
    </source>
</evidence>
<feature type="domain" description="OCT" evidence="5">
    <location>
        <begin position="243"/>
        <end position="323"/>
    </location>
</feature>
<dbReference type="PROSITE" id="PS00905">
    <property type="entry name" value="GTP1_OBG"/>
    <property type="match status" value="1"/>
</dbReference>
<dbReference type="CDD" id="cd01898">
    <property type="entry name" value="Obg"/>
    <property type="match status" value="1"/>
</dbReference>
<dbReference type="InterPro" id="IPR036346">
    <property type="entry name" value="GTP-bd_prot_GTP1/OBG_C_sf"/>
</dbReference>
<dbReference type="GO" id="GO:0005525">
    <property type="term" value="F:GTP binding"/>
    <property type="evidence" value="ECO:0007669"/>
    <property type="project" value="UniProtKB-KW"/>
</dbReference>
<dbReference type="SUPFAM" id="SSF82051">
    <property type="entry name" value="Obg GTP-binding protein N-terminal domain"/>
    <property type="match status" value="1"/>
</dbReference>
<dbReference type="PANTHER" id="PTHR11702">
    <property type="entry name" value="DEVELOPMENTALLY REGULATED GTP-BINDING PROTEIN-RELATED"/>
    <property type="match status" value="1"/>
</dbReference>
<dbReference type="NCBIfam" id="TIGR03595">
    <property type="entry name" value="Obg_CgtA_exten"/>
    <property type="match status" value="1"/>
</dbReference>
<evidence type="ECO:0000313" key="7">
    <source>
        <dbReference type="EMBL" id="CAD8894199.1"/>
    </source>
</evidence>
<organism evidence="7">
    <name type="scientific">Corethron hystrix</name>
    <dbReference type="NCBI Taxonomy" id="216773"/>
    <lineage>
        <taxon>Eukaryota</taxon>
        <taxon>Sar</taxon>
        <taxon>Stramenopiles</taxon>
        <taxon>Ochrophyta</taxon>
        <taxon>Bacillariophyta</taxon>
        <taxon>Coscinodiscophyceae</taxon>
        <taxon>Corethrophycidae</taxon>
        <taxon>Corethrales</taxon>
        <taxon>Corethraceae</taxon>
        <taxon>Corethron</taxon>
    </lineage>
</organism>
<comment type="cofactor">
    <cofactor evidence="1">
        <name>Mg(2+)</name>
        <dbReference type="ChEBI" id="CHEBI:18420"/>
    </cofactor>
</comment>
<evidence type="ECO:0000259" key="5">
    <source>
        <dbReference type="PROSITE" id="PS51881"/>
    </source>
</evidence>
<dbReference type="GO" id="GO:0003924">
    <property type="term" value="F:GTPase activity"/>
    <property type="evidence" value="ECO:0007669"/>
    <property type="project" value="InterPro"/>
</dbReference>
<dbReference type="PROSITE" id="PS51883">
    <property type="entry name" value="OBG"/>
    <property type="match status" value="1"/>
</dbReference>
<dbReference type="PROSITE" id="PS51710">
    <property type="entry name" value="G_OBG"/>
    <property type="match status" value="1"/>
</dbReference>
<sequence length="413" mass="45758">MRKDGERLLVARGGRGGRGNQAFKTATKTAPRLMERGEPGALRWLGVELRLLADVGFLGVPNAGKSTLLAGCSAARPKIANYPFTTIVPNLGVCDIGDEGAGLVLCDIPGLIEGASEGTGLGFAFLRHVQRCKVLLHVVDGTSEDPVGDFLTINKELANYDEFLAQKPQVVVLNKMDVPEARDRSPEILARLKQAAGHSRVLPISAATTERCKELMGRLKKFVVSQPDVDLPPPAQITFDTTDLEFDADNFELECDPAFPGQWRVNGNYIEGVARMTHWEYPEAVERFGRILEATGIAAALEERGAVDGDLVMIDKYDFDFSPGRTNVYIPKELLDRDAEHLLYATPEQEEELEKLQKERAIMYDLSDNYNADEYFDGDEEEMMSFNEDGDWDLLMAEDEGEDYAEEIAWTSS</sequence>
<protein>
    <recommendedName>
        <fullName evidence="8">OBG-type G domain-containing protein</fullName>
    </recommendedName>
</protein>
<dbReference type="Pfam" id="PF09269">
    <property type="entry name" value="DUF1967"/>
    <property type="match status" value="1"/>
</dbReference>
<dbReference type="PROSITE" id="PS51881">
    <property type="entry name" value="OCT"/>
    <property type="match status" value="1"/>
</dbReference>
<dbReference type="AlphaFoldDB" id="A0A7S1FY25"/>
<name>A0A7S1FY25_9STRA</name>
<dbReference type="EMBL" id="HBFR01029435">
    <property type="protein sequence ID" value="CAD8894199.1"/>
    <property type="molecule type" value="Transcribed_RNA"/>
</dbReference>
<keyword evidence="2" id="KW-0547">Nucleotide-binding</keyword>
<evidence type="ECO:0000256" key="2">
    <source>
        <dbReference type="ARBA" id="ARBA00022741"/>
    </source>
</evidence>
<dbReference type="InterPro" id="IPR027417">
    <property type="entry name" value="P-loop_NTPase"/>
</dbReference>
<dbReference type="InterPro" id="IPR031167">
    <property type="entry name" value="G_OBG"/>
</dbReference>
<dbReference type="InterPro" id="IPR006074">
    <property type="entry name" value="GTP1-OBG_CS"/>
</dbReference>
<dbReference type="Gene3D" id="2.70.210.12">
    <property type="entry name" value="GTP1/OBG domain"/>
    <property type="match status" value="1"/>
</dbReference>
<dbReference type="Gene3D" id="3.30.300.350">
    <property type="entry name" value="GTP-binding protein OBG, C-terminal domain"/>
    <property type="match status" value="1"/>
</dbReference>
<evidence type="ECO:0008006" key="8">
    <source>
        <dbReference type="Google" id="ProtNLM"/>
    </source>
</evidence>
<dbReference type="SUPFAM" id="SSF102741">
    <property type="entry name" value="Obg GTP-binding protein C-terminal domain"/>
    <property type="match status" value="1"/>
</dbReference>
<dbReference type="Pfam" id="PF01926">
    <property type="entry name" value="MMR_HSR1"/>
    <property type="match status" value="1"/>
</dbReference>
<dbReference type="Pfam" id="PF01018">
    <property type="entry name" value="GTP1_OBG"/>
    <property type="match status" value="1"/>
</dbReference>
<dbReference type="SUPFAM" id="SSF52540">
    <property type="entry name" value="P-loop containing nucleoside triphosphate hydrolases"/>
    <property type="match status" value="1"/>
</dbReference>
<dbReference type="PRINTS" id="PR00326">
    <property type="entry name" value="GTP1OBG"/>
</dbReference>
<dbReference type="InterPro" id="IPR006169">
    <property type="entry name" value="GTP1_OBG_dom"/>
</dbReference>
<gene>
    <name evidence="7" type="ORF">CHYS00102_LOCUS21412</name>
</gene>
<dbReference type="Gene3D" id="3.40.50.300">
    <property type="entry name" value="P-loop containing nucleotide triphosphate hydrolases"/>
    <property type="match status" value="1"/>
</dbReference>
<feature type="domain" description="OBG-type G" evidence="4">
    <location>
        <begin position="53"/>
        <end position="224"/>
    </location>
</feature>
<dbReference type="InterPro" id="IPR006073">
    <property type="entry name" value="GTP-bd"/>
</dbReference>
<evidence type="ECO:0000259" key="4">
    <source>
        <dbReference type="PROSITE" id="PS51710"/>
    </source>
</evidence>